<evidence type="ECO:0000256" key="3">
    <source>
        <dbReference type="ARBA" id="ARBA00022606"/>
    </source>
</evidence>
<dbReference type="OrthoDB" id="6597368at2759"/>
<keyword evidence="3 10" id="KW-0716">Sensory transduction</keyword>
<name>A0A9J7CY50_MUSDO</name>
<evidence type="ECO:0000256" key="10">
    <source>
        <dbReference type="RuleBase" id="RU351113"/>
    </source>
</evidence>
<evidence type="ECO:0000256" key="4">
    <source>
        <dbReference type="ARBA" id="ARBA00022692"/>
    </source>
</evidence>
<comment type="similarity">
    <text evidence="10">Belongs to the insect chemoreceptor superfamily. Heteromeric odorant receptor channel (TC 1.A.69) family.</text>
</comment>
<keyword evidence="6 10" id="KW-1133">Transmembrane helix</keyword>
<evidence type="ECO:0000256" key="7">
    <source>
        <dbReference type="ARBA" id="ARBA00023136"/>
    </source>
</evidence>
<sequence>MTNALTDSNNKNIYSKLDTNVAFEYHWKVWRWTGIKPPQDMNPQWYKLYAIVLNFLATVLFPLSLIANVFFTQNLQQLCENLTITISDCQSNLKFINVFLVRHQLDRIKSILRRLDRRVQGDKEFAVLKSAIATARSSFLIFFRLYSFGTTLSVVKVALAESRSLLFPAWFGVNWEDNLSTYVVVIVYQFFGLAVQALQNVANDSYPPAYLVILSAHMKTLEIRVKAVGQFRQEGMQQPLTLSPEEQAKCLKEFNECIKDYLNILKLHSIIQRIISKACLAQFACSALVQCTVGLHFMYVVDAANYEAQLMSIIFFVAVTLEAFVICYFGHMMSLQSSNLTYAFYSCGWLAQSPEFKRNLIITLMRTQRTSTIRAGSYIPVDMPTFVVLMKYAYSVFTLLIRFK</sequence>
<evidence type="ECO:0000256" key="5">
    <source>
        <dbReference type="ARBA" id="ARBA00022725"/>
    </source>
</evidence>
<dbReference type="VEuPathDB" id="VectorBase:MDOMA2_016305"/>
<keyword evidence="4 10" id="KW-0812">Transmembrane</keyword>
<keyword evidence="11" id="KW-1185">Reference proteome</keyword>
<dbReference type="RefSeq" id="XP_005188267.2">
    <property type="nucleotide sequence ID" value="XM_005188210.3"/>
</dbReference>
<dbReference type="Proteomes" id="UP001652621">
    <property type="component" value="Unplaced"/>
</dbReference>
<evidence type="ECO:0000313" key="11">
    <source>
        <dbReference type="Proteomes" id="UP001652621"/>
    </source>
</evidence>
<keyword evidence="8 10" id="KW-0675">Receptor</keyword>
<reference evidence="12" key="1">
    <citation type="submission" date="2025-08" db="UniProtKB">
        <authorList>
            <consortium name="RefSeq"/>
        </authorList>
    </citation>
    <scope>IDENTIFICATION</scope>
    <source>
        <strain evidence="12">Aabys</strain>
        <tissue evidence="12">Whole body</tissue>
    </source>
</reference>
<dbReference type="VEuPathDB" id="VectorBase:MDOA005313"/>
<feature type="transmembrane region" description="Helical" evidence="10">
    <location>
        <begin position="48"/>
        <end position="71"/>
    </location>
</feature>
<evidence type="ECO:0000256" key="2">
    <source>
        <dbReference type="ARBA" id="ARBA00022475"/>
    </source>
</evidence>
<gene>
    <name evidence="12" type="primary">LOC101896130</name>
</gene>
<dbReference type="Pfam" id="PF02949">
    <property type="entry name" value="7tm_6"/>
    <property type="match status" value="1"/>
</dbReference>
<organism evidence="11 12">
    <name type="scientific">Musca domestica</name>
    <name type="common">House fly</name>
    <dbReference type="NCBI Taxonomy" id="7370"/>
    <lineage>
        <taxon>Eukaryota</taxon>
        <taxon>Metazoa</taxon>
        <taxon>Ecdysozoa</taxon>
        <taxon>Arthropoda</taxon>
        <taxon>Hexapoda</taxon>
        <taxon>Insecta</taxon>
        <taxon>Pterygota</taxon>
        <taxon>Neoptera</taxon>
        <taxon>Endopterygota</taxon>
        <taxon>Diptera</taxon>
        <taxon>Brachycera</taxon>
        <taxon>Muscomorpha</taxon>
        <taxon>Muscoidea</taxon>
        <taxon>Muscidae</taxon>
        <taxon>Musca</taxon>
    </lineage>
</organism>
<comment type="caution">
    <text evidence="10">Lacks conserved residue(s) required for the propagation of feature annotation.</text>
</comment>
<accession>A0A9J7CY50</accession>
<protein>
    <recommendedName>
        <fullName evidence="10">Odorant receptor</fullName>
    </recommendedName>
</protein>
<comment type="subcellular location">
    <subcellularLocation>
        <location evidence="1 10">Cell membrane</location>
        <topology evidence="1 10">Multi-pass membrane protein</topology>
    </subcellularLocation>
</comment>
<keyword evidence="7 10" id="KW-0472">Membrane</keyword>
<dbReference type="PANTHER" id="PTHR21137:SF35">
    <property type="entry name" value="ODORANT RECEPTOR 19A-RELATED"/>
    <property type="match status" value="1"/>
</dbReference>
<feature type="transmembrane region" description="Helical" evidence="10">
    <location>
        <begin position="310"/>
        <end position="330"/>
    </location>
</feature>
<evidence type="ECO:0000256" key="9">
    <source>
        <dbReference type="ARBA" id="ARBA00023224"/>
    </source>
</evidence>
<keyword evidence="2" id="KW-1003">Cell membrane</keyword>
<proteinExistence type="inferred from homology"/>
<dbReference type="PANTHER" id="PTHR21137">
    <property type="entry name" value="ODORANT RECEPTOR"/>
    <property type="match status" value="1"/>
</dbReference>
<feature type="transmembrane region" description="Helical" evidence="10">
    <location>
        <begin position="278"/>
        <end position="298"/>
    </location>
</feature>
<evidence type="ECO:0000313" key="12">
    <source>
        <dbReference type="RefSeq" id="XP_005188267.2"/>
    </source>
</evidence>
<feature type="transmembrane region" description="Helical" evidence="10">
    <location>
        <begin position="179"/>
        <end position="198"/>
    </location>
</feature>
<evidence type="ECO:0000256" key="8">
    <source>
        <dbReference type="ARBA" id="ARBA00023170"/>
    </source>
</evidence>
<dbReference type="InterPro" id="IPR004117">
    <property type="entry name" value="7tm6_olfct_rcpt"/>
</dbReference>
<keyword evidence="5 10" id="KW-0552">Olfaction</keyword>
<dbReference type="eggNOG" id="ENOG502SAW0">
    <property type="taxonomic scope" value="Eukaryota"/>
</dbReference>
<feature type="transmembrane region" description="Helical" evidence="10">
    <location>
        <begin position="139"/>
        <end position="159"/>
    </location>
</feature>
<keyword evidence="9 10" id="KW-0807">Transducer</keyword>
<dbReference type="GeneID" id="101896130"/>
<evidence type="ECO:0000256" key="1">
    <source>
        <dbReference type="ARBA" id="ARBA00004651"/>
    </source>
</evidence>
<evidence type="ECO:0000256" key="6">
    <source>
        <dbReference type="ARBA" id="ARBA00022989"/>
    </source>
</evidence>